<keyword evidence="2" id="KW-0489">Methyltransferase</keyword>
<feature type="domain" description="Methyltransferase FkbM" evidence="1">
    <location>
        <begin position="55"/>
        <end position="218"/>
    </location>
</feature>
<dbReference type="GO" id="GO:0032259">
    <property type="term" value="P:methylation"/>
    <property type="evidence" value="ECO:0007669"/>
    <property type="project" value="UniProtKB-KW"/>
</dbReference>
<dbReference type="InterPro" id="IPR053188">
    <property type="entry name" value="FkbM_Methyltransferase"/>
</dbReference>
<dbReference type="SUPFAM" id="SSF53335">
    <property type="entry name" value="S-adenosyl-L-methionine-dependent methyltransferases"/>
    <property type="match status" value="1"/>
</dbReference>
<name>A0ABW3F6B7_9PROT</name>
<keyword evidence="3" id="KW-1185">Reference proteome</keyword>
<proteinExistence type="predicted"/>
<dbReference type="NCBIfam" id="TIGR01444">
    <property type="entry name" value="fkbM_fam"/>
    <property type="match status" value="1"/>
</dbReference>
<dbReference type="RefSeq" id="WP_379055241.1">
    <property type="nucleotide sequence ID" value="NZ_JBHTKB010000001.1"/>
</dbReference>
<keyword evidence="2" id="KW-0808">Transferase</keyword>
<reference evidence="3" key="1">
    <citation type="journal article" date="2019" name="Int. J. Syst. Evol. Microbiol.">
        <title>The Global Catalogue of Microorganisms (GCM) 10K type strain sequencing project: providing services to taxonomists for standard genome sequencing and annotation.</title>
        <authorList>
            <consortium name="The Broad Institute Genomics Platform"/>
            <consortium name="The Broad Institute Genome Sequencing Center for Infectious Disease"/>
            <person name="Wu L."/>
            <person name="Ma J."/>
        </authorList>
    </citation>
    <scope>NUCLEOTIDE SEQUENCE [LARGE SCALE GENOMIC DNA]</scope>
    <source>
        <strain evidence="3">CCUG 58412</strain>
    </source>
</reference>
<accession>A0ABW3F6B7</accession>
<organism evidence="2 3">
    <name type="scientific">Methylophilus luteus</name>
    <dbReference type="NCBI Taxonomy" id="640108"/>
    <lineage>
        <taxon>Bacteria</taxon>
        <taxon>Pseudomonadati</taxon>
        <taxon>Pseudomonadota</taxon>
        <taxon>Betaproteobacteria</taxon>
        <taxon>Nitrosomonadales</taxon>
        <taxon>Methylophilaceae</taxon>
        <taxon>Methylophilus</taxon>
    </lineage>
</organism>
<dbReference type="EMBL" id="JBHTKB010000001">
    <property type="protein sequence ID" value="MFD0912371.1"/>
    <property type="molecule type" value="Genomic_DNA"/>
</dbReference>
<dbReference type="GO" id="GO:0008168">
    <property type="term" value="F:methyltransferase activity"/>
    <property type="evidence" value="ECO:0007669"/>
    <property type="project" value="UniProtKB-KW"/>
</dbReference>
<evidence type="ECO:0000313" key="2">
    <source>
        <dbReference type="EMBL" id="MFD0912371.1"/>
    </source>
</evidence>
<sequence>MFLDNLLPGYMGMLAAPSKLLKRFCHREMVSFGLLANLHVMKRRQLISGIDSIWDIGANQGQFAFMAHCVWPQLPIYSFEPDPDSFEHLQKNFAKYAIPGQPHNVALGAEQASLELRRYANPVNNSFLNRQEQNENESYDKVIVDCSTLDTLHTGLPKTKAAFLKLDVQGFELAVIKGSAEFLRHCRYVLAEVSFSSSYTNGAHADEVMLALREHGFECIQMLDLLRDKQTGHILEADMLFVNKRLDNPQ</sequence>
<dbReference type="Pfam" id="PF05050">
    <property type="entry name" value="Methyltransf_21"/>
    <property type="match status" value="1"/>
</dbReference>
<protein>
    <submittedName>
        <fullName evidence="2">FkbM family methyltransferase</fullName>
    </submittedName>
</protein>
<comment type="caution">
    <text evidence="2">The sequence shown here is derived from an EMBL/GenBank/DDBJ whole genome shotgun (WGS) entry which is preliminary data.</text>
</comment>
<dbReference type="Gene3D" id="3.40.50.150">
    <property type="entry name" value="Vaccinia Virus protein VP39"/>
    <property type="match status" value="1"/>
</dbReference>
<dbReference type="PANTHER" id="PTHR36973">
    <property type="entry name" value="SLL1456 PROTEIN-RELATED"/>
    <property type="match status" value="1"/>
</dbReference>
<dbReference type="InterPro" id="IPR006342">
    <property type="entry name" value="FkbM_mtfrase"/>
</dbReference>
<gene>
    <name evidence="2" type="ORF">ACFQ1Z_02320</name>
</gene>
<dbReference type="InterPro" id="IPR029063">
    <property type="entry name" value="SAM-dependent_MTases_sf"/>
</dbReference>
<evidence type="ECO:0000313" key="3">
    <source>
        <dbReference type="Proteomes" id="UP001597128"/>
    </source>
</evidence>
<dbReference type="Proteomes" id="UP001597128">
    <property type="component" value="Unassembled WGS sequence"/>
</dbReference>
<dbReference type="PANTHER" id="PTHR36973:SF4">
    <property type="entry name" value="NODULATION PROTEIN"/>
    <property type="match status" value="1"/>
</dbReference>
<evidence type="ECO:0000259" key="1">
    <source>
        <dbReference type="Pfam" id="PF05050"/>
    </source>
</evidence>